<name>A0A9P8ZX20_9PEZI</name>
<keyword evidence="3" id="KW-1185">Reference proteome</keyword>
<sequence length="182" mass="20643">MASPTYNPTHSHTHMVPMSVHHLAIQEFAGFLHYHQAYTEGVRHRNTQLQQVIDQLHKKIDEMSDFQQNQGKVIEAQRERVRFLESAQAAPSPLELTPAEYVSTDNTQLPTSCNTTPSYAAAVETPKEDYMYEESLLAFVESFGNTGEVVTKSLKRISEDESEGDAKRQARAENWQIMSDSQ</sequence>
<dbReference type="GeneID" id="70129169"/>
<comment type="caution">
    <text evidence="2">The sequence shown here is derived from an EMBL/GenBank/DDBJ whole genome shotgun (WGS) entry which is preliminary data.</text>
</comment>
<dbReference type="EMBL" id="JAGPXC010000005">
    <property type="protein sequence ID" value="KAH6653522.1"/>
    <property type="molecule type" value="Genomic_DNA"/>
</dbReference>
<accession>A0A9P8ZX20</accession>
<evidence type="ECO:0000313" key="3">
    <source>
        <dbReference type="Proteomes" id="UP000758603"/>
    </source>
</evidence>
<dbReference type="AlphaFoldDB" id="A0A9P8ZX20"/>
<feature type="region of interest" description="Disordered" evidence="1">
    <location>
        <begin position="157"/>
        <end position="182"/>
    </location>
</feature>
<organism evidence="2 3">
    <name type="scientific">Truncatella angustata</name>
    <dbReference type="NCBI Taxonomy" id="152316"/>
    <lineage>
        <taxon>Eukaryota</taxon>
        <taxon>Fungi</taxon>
        <taxon>Dikarya</taxon>
        <taxon>Ascomycota</taxon>
        <taxon>Pezizomycotina</taxon>
        <taxon>Sordariomycetes</taxon>
        <taxon>Xylariomycetidae</taxon>
        <taxon>Amphisphaeriales</taxon>
        <taxon>Sporocadaceae</taxon>
        <taxon>Truncatella</taxon>
    </lineage>
</organism>
<protein>
    <submittedName>
        <fullName evidence="2">Uncharacterized protein</fullName>
    </submittedName>
</protein>
<proteinExistence type="predicted"/>
<dbReference type="RefSeq" id="XP_045957799.1">
    <property type="nucleotide sequence ID" value="XM_046100277.1"/>
</dbReference>
<evidence type="ECO:0000313" key="2">
    <source>
        <dbReference type="EMBL" id="KAH6653522.1"/>
    </source>
</evidence>
<dbReference type="Proteomes" id="UP000758603">
    <property type="component" value="Unassembled WGS sequence"/>
</dbReference>
<evidence type="ECO:0000256" key="1">
    <source>
        <dbReference type="SAM" id="MobiDB-lite"/>
    </source>
</evidence>
<reference evidence="2" key="1">
    <citation type="journal article" date="2021" name="Nat. Commun.">
        <title>Genetic determinants of endophytism in the Arabidopsis root mycobiome.</title>
        <authorList>
            <person name="Mesny F."/>
            <person name="Miyauchi S."/>
            <person name="Thiergart T."/>
            <person name="Pickel B."/>
            <person name="Atanasova L."/>
            <person name="Karlsson M."/>
            <person name="Huettel B."/>
            <person name="Barry K.W."/>
            <person name="Haridas S."/>
            <person name="Chen C."/>
            <person name="Bauer D."/>
            <person name="Andreopoulos W."/>
            <person name="Pangilinan J."/>
            <person name="LaButti K."/>
            <person name="Riley R."/>
            <person name="Lipzen A."/>
            <person name="Clum A."/>
            <person name="Drula E."/>
            <person name="Henrissat B."/>
            <person name="Kohler A."/>
            <person name="Grigoriev I.V."/>
            <person name="Martin F.M."/>
            <person name="Hacquard S."/>
        </authorList>
    </citation>
    <scope>NUCLEOTIDE SEQUENCE</scope>
    <source>
        <strain evidence="2">MPI-SDFR-AT-0073</strain>
    </source>
</reference>
<gene>
    <name evidence="2" type="ORF">BKA67DRAFT_537183</name>
</gene>
<feature type="compositionally biased region" description="Basic and acidic residues" evidence="1">
    <location>
        <begin position="157"/>
        <end position="171"/>
    </location>
</feature>